<name>U4L2R7_PYROM</name>
<gene>
    <name evidence="1" type="ORF">PCON_09797</name>
</gene>
<organism evidence="1 2">
    <name type="scientific">Pyronema omphalodes (strain CBS 100304)</name>
    <name type="common">Pyronema confluens</name>
    <dbReference type="NCBI Taxonomy" id="1076935"/>
    <lineage>
        <taxon>Eukaryota</taxon>
        <taxon>Fungi</taxon>
        <taxon>Dikarya</taxon>
        <taxon>Ascomycota</taxon>
        <taxon>Pezizomycotina</taxon>
        <taxon>Pezizomycetes</taxon>
        <taxon>Pezizales</taxon>
        <taxon>Pyronemataceae</taxon>
        <taxon>Pyronema</taxon>
    </lineage>
</organism>
<dbReference type="Proteomes" id="UP000018144">
    <property type="component" value="Unassembled WGS sequence"/>
</dbReference>
<proteinExistence type="predicted"/>
<dbReference type="AlphaFoldDB" id="U4L2R7"/>
<sequence length="57" mass="6502">MRASNHICPVESKDQLRNPQPIPLRQTLLTNTSIFGIIRQVISLAEVTDNENNREDD</sequence>
<protein>
    <submittedName>
        <fullName evidence="1">Uncharacterized protein</fullName>
    </submittedName>
</protein>
<evidence type="ECO:0000313" key="1">
    <source>
        <dbReference type="EMBL" id="CCX10204.1"/>
    </source>
</evidence>
<reference evidence="1 2" key="1">
    <citation type="journal article" date="2013" name="PLoS Genet.">
        <title>The genome and development-dependent transcriptomes of Pyronema confluens: a window into fungal evolution.</title>
        <authorList>
            <person name="Traeger S."/>
            <person name="Altegoer F."/>
            <person name="Freitag M."/>
            <person name="Gabaldon T."/>
            <person name="Kempken F."/>
            <person name="Kumar A."/>
            <person name="Marcet-Houben M."/>
            <person name="Poggeler S."/>
            <person name="Stajich J.E."/>
            <person name="Nowrousian M."/>
        </authorList>
    </citation>
    <scope>NUCLEOTIDE SEQUENCE [LARGE SCALE GENOMIC DNA]</scope>
    <source>
        <strain evidence="2">CBS 100304</strain>
        <tissue evidence="1">Vegetative mycelium</tissue>
    </source>
</reference>
<evidence type="ECO:0000313" key="2">
    <source>
        <dbReference type="Proteomes" id="UP000018144"/>
    </source>
</evidence>
<dbReference type="EMBL" id="HF935521">
    <property type="protein sequence ID" value="CCX10204.1"/>
    <property type="molecule type" value="Genomic_DNA"/>
</dbReference>
<keyword evidence="2" id="KW-1185">Reference proteome</keyword>
<accession>U4L2R7</accession>